<dbReference type="SUPFAM" id="SSF109604">
    <property type="entry name" value="HD-domain/PDEase-like"/>
    <property type="match status" value="1"/>
</dbReference>
<comment type="caution">
    <text evidence="8">The sequence shown here is derived from an EMBL/GenBank/DDBJ whole genome shotgun (WGS) entry which is preliminary data.</text>
</comment>
<evidence type="ECO:0000313" key="8">
    <source>
        <dbReference type="EMBL" id="TVY12200.1"/>
    </source>
</evidence>
<keyword evidence="3" id="KW-0547">Nucleotide-binding</keyword>
<feature type="domain" description="HD" evidence="7">
    <location>
        <begin position="22"/>
        <end position="131"/>
    </location>
</feature>
<dbReference type="InterPro" id="IPR003607">
    <property type="entry name" value="HD/PDEase_dom"/>
</dbReference>
<dbReference type="OrthoDB" id="5295945at2"/>
<dbReference type="InterPro" id="IPR005249">
    <property type="entry name" value="YqeK"/>
</dbReference>
<organism evidence="8 9">
    <name type="scientific">Candidatus Phytoplasma pini</name>
    <dbReference type="NCBI Taxonomy" id="267362"/>
    <lineage>
        <taxon>Bacteria</taxon>
        <taxon>Bacillati</taxon>
        <taxon>Mycoplasmatota</taxon>
        <taxon>Mollicutes</taxon>
        <taxon>Acholeplasmatales</taxon>
        <taxon>Acholeplasmataceae</taxon>
        <taxon>Candidatus Phytoplasma</taxon>
    </lineage>
</organism>
<dbReference type="GO" id="GO:0008803">
    <property type="term" value="F:bis(5'-nucleosyl)-tetraphosphatase (symmetrical) activity"/>
    <property type="evidence" value="ECO:0007669"/>
    <property type="project" value="UniProtKB-EC"/>
</dbReference>
<evidence type="ECO:0000256" key="3">
    <source>
        <dbReference type="ARBA" id="ARBA00022741"/>
    </source>
</evidence>
<protein>
    <recommendedName>
        <fullName evidence="1">bis(5'-nucleosyl)-tetraphosphatase (symmetrical)</fullName>
        <ecNumber evidence="1">3.6.1.41</ecNumber>
    </recommendedName>
</protein>
<gene>
    <name evidence="8" type="ORF">MDPP_00268</name>
</gene>
<dbReference type="GO" id="GO:0000166">
    <property type="term" value="F:nucleotide binding"/>
    <property type="evidence" value="ECO:0007669"/>
    <property type="project" value="UniProtKB-KW"/>
</dbReference>
<accession>A0A559KJ99</accession>
<dbReference type="PANTHER" id="PTHR35795:SF1">
    <property type="entry name" value="BIS(5'-NUCLEOSYL)-TETRAPHOSPHATASE, SYMMETRICAL"/>
    <property type="match status" value="1"/>
</dbReference>
<evidence type="ECO:0000256" key="2">
    <source>
        <dbReference type="ARBA" id="ARBA00022723"/>
    </source>
</evidence>
<dbReference type="NCBIfam" id="TIGR00488">
    <property type="entry name" value="bis(5'-nucleosyl)-tetraphosphatase (symmetrical) YqeK"/>
    <property type="match status" value="1"/>
</dbReference>
<keyword evidence="4" id="KW-0378">Hydrolase</keyword>
<name>A0A559KJ99_9MOLU</name>
<keyword evidence="9" id="KW-1185">Reference proteome</keyword>
<dbReference type="EC" id="3.6.1.41" evidence="1"/>
<dbReference type="InterPro" id="IPR006674">
    <property type="entry name" value="HD_domain"/>
</dbReference>
<reference evidence="8 9" key="1">
    <citation type="submission" date="2019-06" db="EMBL/GenBank/DDBJ databases">
        <title>Draft Genome Sequence of Candidatus Phytoplasma pini-Related Strain MDPP: A Resource for Comparative Genomics of Gymnosperm-infecting Phytoplasmas.</title>
        <authorList>
            <person name="Cai W."/>
            <person name="Costanzo S."/>
            <person name="Shao J."/>
            <person name="Zhao Y."/>
            <person name="Davis R."/>
        </authorList>
    </citation>
    <scope>NUCLEOTIDE SEQUENCE [LARGE SCALE GENOMIC DNA]</scope>
    <source>
        <strain evidence="8 9">MDPP</strain>
    </source>
</reference>
<evidence type="ECO:0000256" key="1">
    <source>
        <dbReference type="ARBA" id="ARBA00012506"/>
    </source>
</evidence>
<proteinExistence type="predicted"/>
<dbReference type="EMBL" id="VIAE01000006">
    <property type="protein sequence ID" value="TVY12200.1"/>
    <property type="molecule type" value="Genomic_DNA"/>
</dbReference>
<evidence type="ECO:0000256" key="6">
    <source>
        <dbReference type="ARBA" id="ARBA00049417"/>
    </source>
</evidence>
<dbReference type="PANTHER" id="PTHR35795">
    <property type="entry name" value="SLR1885 PROTEIN"/>
    <property type="match status" value="1"/>
</dbReference>
<dbReference type="RefSeq" id="WP_144658442.1">
    <property type="nucleotide sequence ID" value="NZ_VIAE01000006.1"/>
</dbReference>
<evidence type="ECO:0000259" key="7">
    <source>
        <dbReference type="Pfam" id="PF01966"/>
    </source>
</evidence>
<evidence type="ECO:0000256" key="5">
    <source>
        <dbReference type="ARBA" id="ARBA00023004"/>
    </source>
</evidence>
<dbReference type="InterPro" id="IPR051094">
    <property type="entry name" value="Diverse_Catalytic_Enzymes"/>
</dbReference>
<keyword evidence="5" id="KW-0408">Iron</keyword>
<dbReference type="Gene3D" id="1.10.3210.10">
    <property type="entry name" value="Hypothetical protein af1432"/>
    <property type="match status" value="1"/>
</dbReference>
<dbReference type="AlphaFoldDB" id="A0A559KJ99"/>
<keyword evidence="2" id="KW-0479">Metal-binding</keyword>
<comment type="catalytic activity">
    <reaction evidence="6">
        <text>P(1),P(4)-bis(5'-adenosyl) tetraphosphate + H2O = 2 ADP + 2 H(+)</text>
        <dbReference type="Rhea" id="RHEA:24252"/>
        <dbReference type="ChEBI" id="CHEBI:15377"/>
        <dbReference type="ChEBI" id="CHEBI:15378"/>
        <dbReference type="ChEBI" id="CHEBI:58141"/>
        <dbReference type="ChEBI" id="CHEBI:456216"/>
        <dbReference type="EC" id="3.6.1.41"/>
    </reaction>
</comment>
<dbReference type="CDD" id="cd00077">
    <property type="entry name" value="HDc"/>
    <property type="match status" value="1"/>
</dbReference>
<dbReference type="GO" id="GO:0046872">
    <property type="term" value="F:metal ion binding"/>
    <property type="evidence" value="ECO:0007669"/>
    <property type="project" value="UniProtKB-KW"/>
</dbReference>
<evidence type="ECO:0000313" key="9">
    <source>
        <dbReference type="Proteomes" id="UP000320078"/>
    </source>
</evidence>
<sequence length="192" mass="23038">MLIKNILEKINQKFQKDTAKLNHILGVHRQAIKLARCHKVDIIAAQIAALLHDYTKNEPLEFHLSLLNTKIIKKYEKVPFIYHAFSASLIAEKEFNIKDKKILNAIKKHVWGHKRMNKLDKIIFLSDKTEYNINYPQINYFRKLAFENMNQSIYFILKSRIEFFNKQKNIPIFEENLEILDIFKKKRLKRKR</sequence>
<dbReference type="Proteomes" id="UP000320078">
    <property type="component" value="Unassembled WGS sequence"/>
</dbReference>
<dbReference type="Pfam" id="PF01966">
    <property type="entry name" value="HD"/>
    <property type="match status" value="1"/>
</dbReference>
<evidence type="ECO:0000256" key="4">
    <source>
        <dbReference type="ARBA" id="ARBA00022801"/>
    </source>
</evidence>